<keyword evidence="3" id="KW-0010">Activator</keyword>
<dbReference type="InterPro" id="IPR009057">
    <property type="entry name" value="Homeodomain-like_sf"/>
</dbReference>
<dbReference type="SMART" id="SM00342">
    <property type="entry name" value="HTH_ARAC"/>
    <property type="match status" value="1"/>
</dbReference>
<feature type="domain" description="HTH araC/xylS-type" evidence="5">
    <location>
        <begin position="163"/>
        <end position="260"/>
    </location>
</feature>
<evidence type="ECO:0000256" key="4">
    <source>
        <dbReference type="ARBA" id="ARBA00023163"/>
    </source>
</evidence>
<dbReference type="PANTHER" id="PTHR11019:SF190">
    <property type="entry name" value="ARAC-FAMILY REGULATORY PROTEIN"/>
    <property type="match status" value="1"/>
</dbReference>
<dbReference type="PROSITE" id="PS00041">
    <property type="entry name" value="HTH_ARAC_FAMILY_1"/>
    <property type="match status" value="1"/>
</dbReference>
<dbReference type="InterPro" id="IPR020449">
    <property type="entry name" value="Tscrpt_reg_AraC-type_HTH"/>
</dbReference>
<keyword evidence="7" id="KW-1185">Reference proteome</keyword>
<gene>
    <name evidence="6" type="ORF">SR858_09395</name>
</gene>
<organism evidence="6 7">
    <name type="scientific">Duganella zoogloeoides</name>
    <dbReference type="NCBI Taxonomy" id="75659"/>
    <lineage>
        <taxon>Bacteria</taxon>
        <taxon>Pseudomonadati</taxon>
        <taxon>Pseudomonadota</taxon>
        <taxon>Betaproteobacteria</taxon>
        <taxon>Burkholderiales</taxon>
        <taxon>Oxalobacteraceae</taxon>
        <taxon>Telluria group</taxon>
        <taxon>Duganella</taxon>
    </lineage>
</organism>
<dbReference type="Pfam" id="PF02311">
    <property type="entry name" value="AraC_binding"/>
    <property type="match status" value="1"/>
</dbReference>
<dbReference type="GeneID" id="43164183"/>
<protein>
    <submittedName>
        <fullName evidence="6">Helix-turn-helix transcriptional regulator</fullName>
    </submittedName>
</protein>
<dbReference type="PANTHER" id="PTHR11019">
    <property type="entry name" value="HTH-TYPE TRANSCRIPTIONAL REGULATOR NIMR"/>
    <property type="match status" value="1"/>
</dbReference>
<dbReference type="PRINTS" id="PR00032">
    <property type="entry name" value="HTHARAC"/>
</dbReference>
<evidence type="ECO:0000313" key="7">
    <source>
        <dbReference type="Proteomes" id="UP001326110"/>
    </source>
</evidence>
<proteinExistence type="predicted"/>
<dbReference type="InterPro" id="IPR018062">
    <property type="entry name" value="HTH_AraC-typ_CS"/>
</dbReference>
<accession>A0ABZ0Y563</accession>
<evidence type="ECO:0000259" key="5">
    <source>
        <dbReference type="PROSITE" id="PS01124"/>
    </source>
</evidence>
<dbReference type="EMBL" id="CP140152">
    <property type="protein sequence ID" value="WQH06517.1"/>
    <property type="molecule type" value="Genomic_DNA"/>
</dbReference>
<dbReference type="SUPFAM" id="SSF46689">
    <property type="entry name" value="Homeodomain-like"/>
    <property type="match status" value="2"/>
</dbReference>
<evidence type="ECO:0000256" key="3">
    <source>
        <dbReference type="ARBA" id="ARBA00023159"/>
    </source>
</evidence>
<keyword evidence="2" id="KW-0238">DNA-binding</keyword>
<dbReference type="InterPro" id="IPR011051">
    <property type="entry name" value="RmlC_Cupin_sf"/>
</dbReference>
<dbReference type="PROSITE" id="PS01124">
    <property type="entry name" value="HTH_ARAC_FAMILY_2"/>
    <property type="match status" value="1"/>
</dbReference>
<keyword evidence="4" id="KW-0804">Transcription</keyword>
<dbReference type="Proteomes" id="UP001326110">
    <property type="component" value="Chromosome"/>
</dbReference>
<dbReference type="Gene3D" id="1.10.10.60">
    <property type="entry name" value="Homeodomain-like"/>
    <property type="match status" value="1"/>
</dbReference>
<dbReference type="InterPro" id="IPR018060">
    <property type="entry name" value="HTH_AraC"/>
</dbReference>
<dbReference type="Pfam" id="PF12833">
    <property type="entry name" value="HTH_18"/>
    <property type="match status" value="1"/>
</dbReference>
<dbReference type="InterPro" id="IPR003313">
    <property type="entry name" value="AraC-bd"/>
</dbReference>
<dbReference type="RefSeq" id="WP_019922502.1">
    <property type="nucleotide sequence ID" value="NZ_CP140152.1"/>
</dbReference>
<evidence type="ECO:0000256" key="2">
    <source>
        <dbReference type="ARBA" id="ARBA00023125"/>
    </source>
</evidence>
<dbReference type="Gene3D" id="2.60.120.10">
    <property type="entry name" value="Jelly Rolls"/>
    <property type="match status" value="1"/>
</dbReference>
<evidence type="ECO:0000256" key="1">
    <source>
        <dbReference type="ARBA" id="ARBA00023015"/>
    </source>
</evidence>
<dbReference type="SUPFAM" id="SSF51182">
    <property type="entry name" value="RmlC-like cupins"/>
    <property type="match status" value="1"/>
</dbReference>
<keyword evidence="1" id="KW-0805">Transcription regulation</keyword>
<reference evidence="6 7" key="1">
    <citation type="submission" date="2023-11" db="EMBL/GenBank/DDBJ databases">
        <title>MicrobeMod: A computational toolkit for identifying prokaryotic methylation and restriction-modification with nanopore sequencing.</title>
        <authorList>
            <person name="Crits-Christoph A."/>
            <person name="Kang S.C."/>
            <person name="Lee H."/>
            <person name="Ostrov N."/>
        </authorList>
    </citation>
    <scope>NUCLEOTIDE SEQUENCE [LARGE SCALE GENOMIC DNA]</scope>
    <source>
        <strain evidence="6 7">ATCC 25935</strain>
    </source>
</reference>
<dbReference type="InterPro" id="IPR014710">
    <property type="entry name" value="RmlC-like_jellyroll"/>
</dbReference>
<evidence type="ECO:0000313" key="6">
    <source>
        <dbReference type="EMBL" id="WQH06517.1"/>
    </source>
</evidence>
<dbReference type="CDD" id="cd06124">
    <property type="entry name" value="cupin_NimR-like_N"/>
    <property type="match status" value="1"/>
</dbReference>
<name>A0ABZ0Y563_9BURK</name>
<sequence>MTRKPQQVLVAPFATALPAAIFFRSAPMPVDGIYPAHHHPWGEFVYAVNGVVKVRFKGGHYLVPPQFGIWLPPGVEHLGQNRKEAWHSSVYVGAAHCASLPDRVTALGVTPLIREMLEHLRQHPPAMPPMPDQARLLHVLVDLLAGTERMGSYLPTSTDPALLKVLTLLERHAGDARSAAALARHAGVSERTLMRRCQRDLGMTLAAWRQRLRVVQAMPLLAEGQTVERIALGLGYASASAFITMFRRLTGQTPDEYRKRTAGAPAR</sequence>